<sequence length="254" mass="29288">MSTIINKSPDAWIDIRKKVEDTIAGQSVLDDPKLKKAAGISWELTNMAKDPNWPMTAGEREVIDDMSILIAFLSVQHNIIRHEDIVCSAIKTRIDLEKLTSELDKMYWENENKPIKKFRNSLMNYNPDLKQIKQLLVSWSLRCQVLCLETLTHLFNNYCVGTPNPRQEWLYGQVKQQRKFMANFRTKKYTNLAKSYVTLEGYVNARSAWIRRWHTPTDTWGGIPFDKFRGNLGVRRLPKAPSPPESSSTANGSL</sequence>
<evidence type="ECO:0000313" key="2">
    <source>
        <dbReference type="Proteomes" id="UP000054270"/>
    </source>
</evidence>
<keyword evidence="2" id="KW-1185">Reference proteome</keyword>
<name>A0A0D2LM81_HYPSF</name>
<accession>A0A0D2LM81</accession>
<evidence type="ECO:0000313" key="1">
    <source>
        <dbReference type="EMBL" id="KJA29092.1"/>
    </source>
</evidence>
<dbReference type="AlphaFoldDB" id="A0A0D2LM81"/>
<gene>
    <name evidence="1" type="ORF">HYPSUDRAFT_32434</name>
</gene>
<organism evidence="1 2">
    <name type="scientific">Hypholoma sublateritium (strain FD-334 SS-4)</name>
    <dbReference type="NCBI Taxonomy" id="945553"/>
    <lineage>
        <taxon>Eukaryota</taxon>
        <taxon>Fungi</taxon>
        <taxon>Dikarya</taxon>
        <taxon>Basidiomycota</taxon>
        <taxon>Agaricomycotina</taxon>
        <taxon>Agaricomycetes</taxon>
        <taxon>Agaricomycetidae</taxon>
        <taxon>Agaricales</taxon>
        <taxon>Agaricineae</taxon>
        <taxon>Strophariaceae</taxon>
        <taxon>Hypholoma</taxon>
    </lineage>
</organism>
<proteinExistence type="predicted"/>
<protein>
    <submittedName>
        <fullName evidence="1">Uncharacterized protein</fullName>
    </submittedName>
</protein>
<dbReference type="Proteomes" id="UP000054270">
    <property type="component" value="Unassembled WGS sequence"/>
</dbReference>
<dbReference type="EMBL" id="KN817519">
    <property type="protein sequence ID" value="KJA29092.1"/>
    <property type="molecule type" value="Genomic_DNA"/>
</dbReference>
<reference evidence="2" key="1">
    <citation type="submission" date="2014-04" db="EMBL/GenBank/DDBJ databases">
        <title>Evolutionary Origins and Diversification of the Mycorrhizal Mutualists.</title>
        <authorList>
            <consortium name="DOE Joint Genome Institute"/>
            <consortium name="Mycorrhizal Genomics Consortium"/>
            <person name="Kohler A."/>
            <person name="Kuo A."/>
            <person name="Nagy L.G."/>
            <person name="Floudas D."/>
            <person name="Copeland A."/>
            <person name="Barry K.W."/>
            <person name="Cichocki N."/>
            <person name="Veneault-Fourrey C."/>
            <person name="LaButti K."/>
            <person name="Lindquist E.A."/>
            <person name="Lipzen A."/>
            <person name="Lundell T."/>
            <person name="Morin E."/>
            <person name="Murat C."/>
            <person name="Riley R."/>
            <person name="Ohm R."/>
            <person name="Sun H."/>
            <person name="Tunlid A."/>
            <person name="Henrissat B."/>
            <person name="Grigoriev I.V."/>
            <person name="Hibbett D.S."/>
            <person name="Martin F."/>
        </authorList>
    </citation>
    <scope>NUCLEOTIDE SEQUENCE [LARGE SCALE GENOMIC DNA]</scope>
    <source>
        <strain evidence="2">FD-334 SS-4</strain>
    </source>
</reference>